<protein>
    <submittedName>
        <fullName evidence="2">Uncharacterized protein</fullName>
    </submittedName>
</protein>
<feature type="region of interest" description="Disordered" evidence="1">
    <location>
        <begin position="51"/>
        <end position="90"/>
    </location>
</feature>
<sequence>MNLAVIESPPPGFRNRRRDRLTTNKVIPGLDRRARALPLTKNTRLAASALRRQSRSDAEGVQIQQADQTTAGVGNGELATAFQGPRDDGF</sequence>
<dbReference type="KEGG" id="snep:Enr13x_36210"/>
<dbReference type="AlphaFoldDB" id="A0A518HSC7"/>
<evidence type="ECO:0000313" key="3">
    <source>
        <dbReference type="Proteomes" id="UP000319004"/>
    </source>
</evidence>
<organism evidence="2 3">
    <name type="scientific">Stieleria neptunia</name>
    <dbReference type="NCBI Taxonomy" id="2527979"/>
    <lineage>
        <taxon>Bacteria</taxon>
        <taxon>Pseudomonadati</taxon>
        <taxon>Planctomycetota</taxon>
        <taxon>Planctomycetia</taxon>
        <taxon>Pirellulales</taxon>
        <taxon>Pirellulaceae</taxon>
        <taxon>Stieleria</taxon>
    </lineage>
</organism>
<evidence type="ECO:0000313" key="2">
    <source>
        <dbReference type="EMBL" id="QDV43763.1"/>
    </source>
</evidence>
<accession>A0A518HSC7</accession>
<reference evidence="2 3" key="1">
    <citation type="submission" date="2019-03" db="EMBL/GenBank/DDBJ databases">
        <title>Deep-cultivation of Planctomycetes and their phenomic and genomic characterization uncovers novel biology.</title>
        <authorList>
            <person name="Wiegand S."/>
            <person name="Jogler M."/>
            <person name="Boedeker C."/>
            <person name="Pinto D."/>
            <person name="Vollmers J."/>
            <person name="Rivas-Marin E."/>
            <person name="Kohn T."/>
            <person name="Peeters S.H."/>
            <person name="Heuer A."/>
            <person name="Rast P."/>
            <person name="Oberbeckmann S."/>
            <person name="Bunk B."/>
            <person name="Jeske O."/>
            <person name="Meyerdierks A."/>
            <person name="Storesund J.E."/>
            <person name="Kallscheuer N."/>
            <person name="Luecker S."/>
            <person name="Lage O.M."/>
            <person name="Pohl T."/>
            <person name="Merkel B.J."/>
            <person name="Hornburger P."/>
            <person name="Mueller R.-W."/>
            <person name="Bruemmer F."/>
            <person name="Labrenz M."/>
            <person name="Spormann A.M."/>
            <person name="Op den Camp H."/>
            <person name="Overmann J."/>
            <person name="Amann R."/>
            <person name="Jetten M.S.M."/>
            <person name="Mascher T."/>
            <person name="Medema M.H."/>
            <person name="Devos D.P."/>
            <person name="Kaster A.-K."/>
            <person name="Ovreas L."/>
            <person name="Rohde M."/>
            <person name="Galperin M.Y."/>
            <person name="Jogler C."/>
        </authorList>
    </citation>
    <scope>NUCLEOTIDE SEQUENCE [LARGE SCALE GENOMIC DNA]</scope>
    <source>
        <strain evidence="2 3">Enr13</strain>
    </source>
</reference>
<evidence type="ECO:0000256" key="1">
    <source>
        <dbReference type="SAM" id="MobiDB-lite"/>
    </source>
</evidence>
<keyword evidence="3" id="KW-1185">Reference proteome</keyword>
<dbReference type="EMBL" id="CP037423">
    <property type="protein sequence ID" value="QDV43763.1"/>
    <property type="molecule type" value="Genomic_DNA"/>
</dbReference>
<proteinExistence type="predicted"/>
<dbReference type="Proteomes" id="UP000319004">
    <property type="component" value="Chromosome"/>
</dbReference>
<gene>
    <name evidence="2" type="ORF">Enr13x_36210</name>
</gene>
<name>A0A518HSC7_9BACT</name>
<feature type="compositionally biased region" description="Polar residues" evidence="1">
    <location>
        <begin position="62"/>
        <end position="72"/>
    </location>
</feature>